<evidence type="ECO:0000256" key="2">
    <source>
        <dbReference type="SAM" id="MobiDB-lite"/>
    </source>
</evidence>
<comment type="caution">
    <text evidence="4">The sequence shown here is derived from an EMBL/GenBank/DDBJ whole genome shotgun (WGS) entry which is preliminary data.</text>
</comment>
<sequence>MNKRPPRLPRSRRPEDAQDIPVEPESSPQPAPEQHQPGPAAQKEAGGPTPLSRRRRVVEQLTELRDSVQDVLGHDIPETGTRYRTAEQMRAAAERVRAKRGTETVPARNLSGRFIALIIISVLMVLTTLPSINTYIKQQAEIAELQADIDQRKQQQEDLHAEIARWDDPAYVKQQARDRINLVMPGERKYLVIGEMPETDDAPAESPHDVRADLPWADALLDSIRRAGTD</sequence>
<feature type="region of interest" description="Disordered" evidence="2">
    <location>
        <begin position="1"/>
        <end position="53"/>
    </location>
</feature>
<accession>A0ABV6P926</accession>
<feature type="compositionally biased region" description="Basic residues" evidence="2">
    <location>
        <begin position="1"/>
        <end position="11"/>
    </location>
</feature>
<dbReference type="Proteomes" id="UP001589862">
    <property type="component" value="Unassembled WGS sequence"/>
</dbReference>
<keyword evidence="5" id="KW-1185">Reference proteome</keyword>
<keyword evidence="3" id="KW-0472">Membrane</keyword>
<keyword evidence="1" id="KW-0175">Coiled coil</keyword>
<gene>
    <name evidence="4" type="ORF">ACFFFR_04485</name>
</gene>
<dbReference type="EMBL" id="JBHLUB010000022">
    <property type="protein sequence ID" value="MFC0581640.1"/>
    <property type="molecule type" value="Genomic_DNA"/>
</dbReference>
<keyword evidence="3" id="KW-1133">Transmembrane helix</keyword>
<dbReference type="InterPro" id="IPR007060">
    <property type="entry name" value="FtsL/DivIC"/>
</dbReference>
<dbReference type="Pfam" id="PF04977">
    <property type="entry name" value="DivIC"/>
    <property type="match status" value="1"/>
</dbReference>
<evidence type="ECO:0000256" key="1">
    <source>
        <dbReference type="SAM" id="Coils"/>
    </source>
</evidence>
<evidence type="ECO:0000313" key="4">
    <source>
        <dbReference type="EMBL" id="MFC0581640.1"/>
    </source>
</evidence>
<reference evidence="4 5" key="1">
    <citation type="submission" date="2024-09" db="EMBL/GenBank/DDBJ databases">
        <authorList>
            <person name="Sun Q."/>
            <person name="Mori K."/>
        </authorList>
    </citation>
    <scope>NUCLEOTIDE SEQUENCE [LARGE SCALE GENOMIC DNA]</scope>
    <source>
        <strain evidence="4 5">NCAIM B.02604</strain>
    </source>
</reference>
<evidence type="ECO:0000313" key="5">
    <source>
        <dbReference type="Proteomes" id="UP001589862"/>
    </source>
</evidence>
<name>A0ABV6P926_9MICC</name>
<dbReference type="RefSeq" id="WP_377458329.1">
    <property type="nucleotide sequence ID" value="NZ_JBHLUB010000022.1"/>
</dbReference>
<feature type="compositionally biased region" description="Low complexity" evidence="2">
    <location>
        <begin position="21"/>
        <end position="37"/>
    </location>
</feature>
<proteinExistence type="predicted"/>
<organism evidence="4 5">
    <name type="scientific">Micrococcoides hystricis</name>
    <dbReference type="NCBI Taxonomy" id="1572761"/>
    <lineage>
        <taxon>Bacteria</taxon>
        <taxon>Bacillati</taxon>
        <taxon>Actinomycetota</taxon>
        <taxon>Actinomycetes</taxon>
        <taxon>Micrococcales</taxon>
        <taxon>Micrococcaceae</taxon>
        <taxon>Micrococcoides</taxon>
    </lineage>
</organism>
<feature type="coiled-coil region" evidence="1">
    <location>
        <begin position="135"/>
        <end position="162"/>
    </location>
</feature>
<feature type="transmembrane region" description="Helical" evidence="3">
    <location>
        <begin position="114"/>
        <end position="132"/>
    </location>
</feature>
<protein>
    <submittedName>
        <fullName evidence="4">Septum formation initiator family protein</fullName>
    </submittedName>
</protein>
<evidence type="ECO:0000256" key="3">
    <source>
        <dbReference type="SAM" id="Phobius"/>
    </source>
</evidence>
<keyword evidence="3" id="KW-0812">Transmembrane</keyword>